<keyword evidence="1" id="KW-0175">Coiled coil</keyword>
<comment type="caution">
    <text evidence="3">The sequence shown here is derived from an EMBL/GenBank/DDBJ whole genome shotgun (WGS) entry which is preliminary data.</text>
</comment>
<proteinExistence type="predicted"/>
<evidence type="ECO:0000313" key="3">
    <source>
        <dbReference type="EMBL" id="KAI5430338.1"/>
    </source>
</evidence>
<evidence type="ECO:0000259" key="2">
    <source>
        <dbReference type="Pfam" id="PF24924"/>
    </source>
</evidence>
<reference evidence="3 4" key="1">
    <citation type="journal article" date="2022" name="Nat. Genet.">
        <title>Improved pea reference genome and pan-genome highlight genomic features and evolutionary characteristics.</title>
        <authorList>
            <person name="Yang T."/>
            <person name="Liu R."/>
            <person name="Luo Y."/>
            <person name="Hu S."/>
            <person name="Wang D."/>
            <person name="Wang C."/>
            <person name="Pandey M.K."/>
            <person name="Ge S."/>
            <person name="Xu Q."/>
            <person name="Li N."/>
            <person name="Li G."/>
            <person name="Huang Y."/>
            <person name="Saxena R.K."/>
            <person name="Ji Y."/>
            <person name="Li M."/>
            <person name="Yan X."/>
            <person name="He Y."/>
            <person name="Liu Y."/>
            <person name="Wang X."/>
            <person name="Xiang C."/>
            <person name="Varshney R.K."/>
            <person name="Ding H."/>
            <person name="Gao S."/>
            <person name="Zong X."/>
        </authorList>
    </citation>
    <scope>NUCLEOTIDE SEQUENCE [LARGE SCALE GENOMIC DNA]</scope>
    <source>
        <strain evidence="3 4">cv. Zhongwan 6</strain>
    </source>
</reference>
<feature type="coiled-coil region" evidence="1">
    <location>
        <begin position="182"/>
        <end position="209"/>
    </location>
</feature>
<organism evidence="3 4">
    <name type="scientific">Pisum sativum</name>
    <name type="common">Garden pea</name>
    <name type="synonym">Lathyrus oleraceus</name>
    <dbReference type="NCBI Taxonomy" id="3888"/>
    <lineage>
        <taxon>Eukaryota</taxon>
        <taxon>Viridiplantae</taxon>
        <taxon>Streptophyta</taxon>
        <taxon>Embryophyta</taxon>
        <taxon>Tracheophyta</taxon>
        <taxon>Spermatophyta</taxon>
        <taxon>Magnoliopsida</taxon>
        <taxon>eudicotyledons</taxon>
        <taxon>Gunneridae</taxon>
        <taxon>Pentapetalae</taxon>
        <taxon>rosids</taxon>
        <taxon>fabids</taxon>
        <taxon>Fabales</taxon>
        <taxon>Fabaceae</taxon>
        <taxon>Papilionoideae</taxon>
        <taxon>50 kb inversion clade</taxon>
        <taxon>NPAAA clade</taxon>
        <taxon>Hologalegina</taxon>
        <taxon>IRL clade</taxon>
        <taxon>Fabeae</taxon>
        <taxon>Lathyrus</taxon>
    </lineage>
</organism>
<dbReference type="Gramene" id="Psat03G0479000-T1">
    <property type="protein sequence ID" value="KAI5430338.1"/>
    <property type="gene ID" value="KIW84_034790"/>
</dbReference>
<dbReference type="AlphaFoldDB" id="A0A9D4Y1Z0"/>
<dbReference type="EMBL" id="JAMSHJ010000003">
    <property type="protein sequence ID" value="KAI5430338.1"/>
    <property type="molecule type" value="Genomic_DNA"/>
</dbReference>
<accession>A0A9D4Y1Z0</accession>
<dbReference type="InterPro" id="IPR056647">
    <property type="entry name" value="DUF7745"/>
</dbReference>
<name>A0A9D4Y1Z0_PEA</name>
<gene>
    <name evidence="3" type="ORF">KIW84_034790</name>
</gene>
<evidence type="ECO:0000313" key="4">
    <source>
        <dbReference type="Proteomes" id="UP001058974"/>
    </source>
</evidence>
<dbReference type="Proteomes" id="UP001058974">
    <property type="component" value="Chromosome 3"/>
</dbReference>
<evidence type="ECO:0000256" key="1">
    <source>
        <dbReference type="SAM" id="Coils"/>
    </source>
</evidence>
<sequence length="558" mass="63002">MGSEKRNTLSLKFKHPIVNTLVALPNKITPCKKNNFICRYGWILDLLTTPINVSTLRVKRAWTQIHRQGKELGKRDCQAKDPYCQWVVQRAKEVKMPYSVDILIPPLEPEPVYASKEDVDALKAIITQLTKENENLQSKLHALDRDHAKLKRKSEEDLELFSESRKKEKLKEDLKEKYQDGLAQADMGMSSLRKQLKQAEKERVFLAVKLTSHFYNTRAKKKVAMERIEQNQTAMQEEMAQANPGAHVNVNATNPVIGNGILIVTQAHAEGMSTNPNAAHTYHVPIHCGSQASTEDQDGDFFVPKNESVYEPFGPPQTELERKLKIMDKRVRAIEGPNTFGLEAADMCLVDMIKTLLLEVKEQLLLRNMFPGCTSDYTQCEDTPQGCEKLKKGIQVLINQGIFLVEHSSAADEVSTLEIPYYPVHIPVENPPITPLVITVSTPFPYESTKAVSWNYNTTPCLHGQRLEERSSKTKKTLVIHAPSKVPKHEGTQKFVEVQKPAELQKPAEVQEPVEQVTMVGEDLSISEVDCFVLKKAAGQQLNNWTEVDIPEVTFCQT</sequence>
<dbReference type="PANTHER" id="PTHR48154:SF1">
    <property type="entry name" value="PROTEIN, PUTATIVE-RELATED"/>
    <property type="match status" value="1"/>
</dbReference>
<feature type="coiled-coil region" evidence="1">
    <location>
        <begin position="119"/>
        <end position="153"/>
    </location>
</feature>
<dbReference type="Pfam" id="PF24924">
    <property type="entry name" value="DUF7745"/>
    <property type="match status" value="1"/>
</dbReference>
<keyword evidence="4" id="KW-1185">Reference proteome</keyword>
<feature type="domain" description="DUF7745" evidence="2">
    <location>
        <begin position="57"/>
        <end position="92"/>
    </location>
</feature>
<dbReference type="PANTHER" id="PTHR48154">
    <property type="entry name" value="PROTEIN, PUTATIVE-RELATED"/>
    <property type="match status" value="1"/>
</dbReference>
<protein>
    <recommendedName>
        <fullName evidence="2">DUF7745 domain-containing protein</fullName>
    </recommendedName>
</protein>